<keyword evidence="2" id="KW-1185">Reference proteome</keyword>
<comment type="caution">
    <text evidence="1">The sequence shown here is derived from an EMBL/GenBank/DDBJ whole genome shotgun (WGS) entry which is preliminary data.</text>
</comment>
<organism evidence="1 2">
    <name type="scientific">Parabacteroides hominis</name>
    <dbReference type="NCBI Taxonomy" id="2763057"/>
    <lineage>
        <taxon>Bacteria</taxon>
        <taxon>Pseudomonadati</taxon>
        <taxon>Bacteroidota</taxon>
        <taxon>Bacteroidia</taxon>
        <taxon>Bacteroidales</taxon>
        <taxon>Tannerellaceae</taxon>
        <taxon>Parabacteroides</taxon>
    </lineage>
</organism>
<proteinExistence type="predicted"/>
<evidence type="ECO:0000313" key="1">
    <source>
        <dbReference type="EMBL" id="MBC5632090.1"/>
    </source>
</evidence>
<evidence type="ECO:0000313" key="2">
    <source>
        <dbReference type="Proteomes" id="UP000651475"/>
    </source>
</evidence>
<reference evidence="1 2" key="1">
    <citation type="submission" date="2020-08" db="EMBL/GenBank/DDBJ databases">
        <title>Genome public.</title>
        <authorList>
            <person name="Liu C."/>
            <person name="Sun Q."/>
        </authorList>
    </citation>
    <scope>NUCLEOTIDE SEQUENCE [LARGE SCALE GENOMIC DNA]</scope>
    <source>
        <strain evidence="1 2">NSJ-79</strain>
    </source>
</reference>
<name>A0ABR7DLY1_9BACT</name>
<sequence length="129" mass="14853">MKQTVEEAAKDYNDSFKWKRDTEQIQQYCIDSFIAGAEWQAKQAPWISVEERLPKENELVLCRMVSNGAIVSGFINPIPGCQPQVSTSPDFEFEDYGDYTCDMWMSIPSFDEIIEANKDVLKRIKEKGD</sequence>
<protein>
    <recommendedName>
        <fullName evidence="3">DUF551 domain-containing protein</fullName>
    </recommendedName>
</protein>
<accession>A0ABR7DLY1</accession>
<evidence type="ECO:0008006" key="3">
    <source>
        <dbReference type="Google" id="ProtNLM"/>
    </source>
</evidence>
<dbReference type="Proteomes" id="UP000651475">
    <property type="component" value="Unassembled WGS sequence"/>
</dbReference>
<dbReference type="EMBL" id="JACOOJ010000005">
    <property type="protein sequence ID" value="MBC5632090.1"/>
    <property type="molecule type" value="Genomic_DNA"/>
</dbReference>
<dbReference type="RefSeq" id="WP_186928873.1">
    <property type="nucleotide sequence ID" value="NZ_JACOOJ010000005.1"/>
</dbReference>
<gene>
    <name evidence="1" type="ORF">H8S65_04790</name>
</gene>